<dbReference type="GO" id="GO:0009658">
    <property type="term" value="P:chloroplast organization"/>
    <property type="evidence" value="ECO:0007669"/>
    <property type="project" value="InterPro"/>
</dbReference>
<evidence type="ECO:0008006" key="7">
    <source>
        <dbReference type="Google" id="ProtNLM"/>
    </source>
</evidence>
<sequence>MVGPARPVRGNIFAALDTTHSGLHRRERHDGTGTGGGGDNAEASRRKLPRYSPSFLPAIHQLEPRRRSDQHSPCVSLAVGRGFTSLGVAPPAENVVATPRPKPRGVCVCVMAAPPPSATVGLIPNLAGRGVLLPASAPDSSACHGFVVPTRRRRRASVAPFGWGLARRGRVSDARADGFGAMCAVAGGEAGPGSSELRHIEKELTFSPTFTDYVKIMESVKLDRSKSLESTESDGRSSRRRFTGDGDAPVVRRGDERSGDGRSTSFDRQKGSQRNRGDVNERSMANNDIQNNSIRLVEKKKPGDVEKRRGRQGKVDEYVQRRIVRGEISEDEGNVDKNERKQFTSQLKMKDTRGSMVAHQSERNMHVQSNARKGLQRQSTSMVSHISSPPNSRIILENTKSLVKRGKENFSSPARSIYENNFKYPRERKFTNYDVNADDKFQRYQQTTENSGRGVVVGRFGEGDIDYNKATVSKRYGNRQATSGHDGHPTVSLKRGKPEAIRMQRGENVQTGKFIRRDAKAIDLDDRAAFKTFEVFTDVRNRPRVLQMELEDRIQKLASRLNATDVNTPEWKFSKMIHDAKIKFSDHSILRVVQILGRYGNWKRVLQVVEWLQSRERFKSYKSRYIYTTVLDVLGKAKRPFEALNVFYTMLDQLSSYPDMAAYHCIAVTLGQSGLVKELFDVIDRMRSPPKKFKLSPIQNWDPRLEPDLIVYNAVLNACVQQKQWEGAFWVLQQLKEKNIRPTNTTYGLVMEVMLVCGKYNLVYEFFNKVEKTSIPGALNYKVLINALWREGKIDEAVMAVKGMESRGIVGSASLYYDLARCLCSGGRCKEALLQVEKICKVANKPLVVTYTGLIQTCIDNGSMENAKYIFDEMCKYCSPNNVTCNIMLKSYTEHGMFEDAKDLLENILSGRIRSKVESSQKAIADKFTFNIFMEACAEAKRWNDFEYAFRKMLSSGYHFDERRHLRMVLDAYRNGKEQLLEDVWDYMCQYGRVPPAPMIMERFCLKLRQGDTVAAMSCINTFQESKIRNVSSMSWFNLLNRNGDRLKEDIIIKLLHELNNLVSSSGHSDSLYQNIISSCTEFLSVSTSVEKASSDQQMLPCTS</sequence>
<proteinExistence type="predicted"/>
<feature type="region of interest" description="Disordered" evidence="4">
    <location>
        <begin position="224"/>
        <end position="312"/>
    </location>
</feature>
<dbReference type="GO" id="GO:0009507">
    <property type="term" value="C:chloroplast"/>
    <property type="evidence" value="ECO:0007669"/>
    <property type="project" value="TreeGrafter"/>
</dbReference>
<dbReference type="EnsemblPlants" id="OBART01G26280.1">
    <property type="protein sequence ID" value="OBART01G26280.1"/>
    <property type="gene ID" value="OBART01G26280"/>
</dbReference>
<dbReference type="FunFam" id="1.25.40.10:FF:000363">
    <property type="entry name" value="Pentatricopeptide repeat-containing protein"/>
    <property type="match status" value="1"/>
</dbReference>
<dbReference type="PANTHER" id="PTHR46935:SF1">
    <property type="entry name" value="OS01G0674700 PROTEIN"/>
    <property type="match status" value="1"/>
</dbReference>
<feature type="compositionally biased region" description="Basic and acidic residues" evidence="4">
    <location>
        <begin position="224"/>
        <end position="237"/>
    </location>
</feature>
<keyword evidence="1" id="KW-0677">Repeat</keyword>
<reference evidence="5" key="1">
    <citation type="journal article" date="2009" name="Rice">
        <title>De Novo Next Generation Sequencing of Plant Genomes.</title>
        <authorList>
            <person name="Rounsley S."/>
            <person name="Marri P.R."/>
            <person name="Yu Y."/>
            <person name="He R."/>
            <person name="Sisneros N."/>
            <person name="Goicoechea J.L."/>
            <person name="Lee S.J."/>
            <person name="Angelova A."/>
            <person name="Kudrna D."/>
            <person name="Luo M."/>
            <person name="Affourtit J."/>
            <person name="Desany B."/>
            <person name="Knight J."/>
            <person name="Niazi F."/>
            <person name="Egholm M."/>
            <person name="Wing R.A."/>
        </authorList>
    </citation>
    <scope>NUCLEOTIDE SEQUENCE [LARGE SCALE GENOMIC DNA]</scope>
    <source>
        <strain evidence="5">cv. IRGC 105608</strain>
    </source>
</reference>
<dbReference type="Gene3D" id="1.25.40.10">
    <property type="entry name" value="Tetratricopeptide repeat domain"/>
    <property type="match status" value="3"/>
</dbReference>
<dbReference type="PROSITE" id="PS51375">
    <property type="entry name" value="PPR"/>
    <property type="match status" value="3"/>
</dbReference>
<keyword evidence="2" id="KW-0809">Transit peptide</keyword>
<evidence type="ECO:0000313" key="5">
    <source>
        <dbReference type="EnsemblPlants" id="OBART01G26280.1"/>
    </source>
</evidence>
<dbReference type="AlphaFoldDB" id="A0A0D3ESE4"/>
<evidence type="ECO:0000256" key="2">
    <source>
        <dbReference type="ARBA" id="ARBA00022946"/>
    </source>
</evidence>
<dbReference type="PANTHER" id="PTHR46935">
    <property type="entry name" value="OS01G0674700 PROTEIN"/>
    <property type="match status" value="1"/>
</dbReference>
<dbReference type="FunFam" id="1.25.40.10:FF:001291">
    <property type="entry name" value="Pentatricopeptide repeat-containing protein"/>
    <property type="match status" value="1"/>
</dbReference>
<feature type="region of interest" description="Disordered" evidence="4">
    <location>
        <begin position="17"/>
        <end position="47"/>
    </location>
</feature>
<dbReference type="STRING" id="65489.A0A0D3ESE4"/>
<dbReference type="InterPro" id="IPR011990">
    <property type="entry name" value="TPR-like_helical_dom_sf"/>
</dbReference>
<accession>A0A0D3ESE4</accession>
<dbReference type="HOGENOM" id="CLU_009409_0_1_1"/>
<dbReference type="InterPro" id="IPR044645">
    <property type="entry name" value="DG1/EMB2279-like"/>
</dbReference>
<dbReference type="SUPFAM" id="SSF81901">
    <property type="entry name" value="HCP-like"/>
    <property type="match status" value="1"/>
</dbReference>
<dbReference type="eggNOG" id="KOG4197">
    <property type="taxonomic scope" value="Eukaryota"/>
</dbReference>
<feature type="compositionally biased region" description="Basic and acidic residues" evidence="4">
    <location>
        <begin position="296"/>
        <end position="312"/>
    </location>
</feature>
<feature type="compositionally biased region" description="Basic and acidic residues" evidence="4">
    <location>
        <begin position="250"/>
        <end position="281"/>
    </location>
</feature>
<feature type="repeat" description="PPR" evidence="3">
    <location>
        <begin position="926"/>
        <end position="960"/>
    </location>
</feature>
<feature type="repeat" description="PPR" evidence="3">
    <location>
        <begin position="881"/>
        <end position="915"/>
    </location>
</feature>
<protein>
    <recommendedName>
        <fullName evidence="7">Pentacotripeptide-repeat region of PRORP domain-containing protein</fullName>
    </recommendedName>
</protein>
<evidence type="ECO:0000256" key="3">
    <source>
        <dbReference type="PROSITE-ProRule" id="PRU00708"/>
    </source>
</evidence>
<dbReference type="Pfam" id="PF13041">
    <property type="entry name" value="PPR_2"/>
    <property type="match status" value="2"/>
</dbReference>
<dbReference type="PaxDb" id="65489-OBART01G26280.1"/>
<dbReference type="Gramene" id="OBART01G26280.1">
    <property type="protein sequence ID" value="OBART01G26280.1"/>
    <property type="gene ID" value="OBART01G26280"/>
</dbReference>
<evidence type="ECO:0000256" key="4">
    <source>
        <dbReference type="SAM" id="MobiDB-lite"/>
    </source>
</evidence>
<keyword evidence="6" id="KW-1185">Reference proteome</keyword>
<reference evidence="5" key="2">
    <citation type="submission" date="2015-03" db="UniProtKB">
        <authorList>
            <consortium name="EnsemblPlants"/>
        </authorList>
    </citation>
    <scope>IDENTIFICATION</scope>
</reference>
<organism evidence="5">
    <name type="scientific">Oryza barthii</name>
    <dbReference type="NCBI Taxonomy" id="65489"/>
    <lineage>
        <taxon>Eukaryota</taxon>
        <taxon>Viridiplantae</taxon>
        <taxon>Streptophyta</taxon>
        <taxon>Embryophyta</taxon>
        <taxon>Tracheophyta</taxon>
        <taxon>Spermatophyta</taxon>
        <taxon>Magnoliopsida</taxon>
        <taxon>Liliopsida</taxon>
        <taxon>Poales</taxon>
        <taxon>Poaceae</taxon>
        <taxon>BOP clade</taxon>
        <taxon>Oryzoideae</taxon>
        <taxon>Oryzeae</taxon>
        <taxon>Oryzinae</taxon>
        <taxon>Oryza</taxon>
    </lineage>
</organism>
<evidence type="ECO:0000256" key="1">
    <source>
        <dbReference type="ARBA" id="ARBA00022737"/>
    </source>
</evidence>
<dbReference type="Pfam" id="PF01535">
    <property type="entry name" value="PPR"/>
    <property type="match status" value="2"/>
</dbReference>
<dbReference type="Proteomes" id="UP000026960">
    <property type="component" value="Chromosome 1"/>
</dbReference>
<dbReference type="NCBIfam" id="TIGR00756">
    <property type="entry name" value="PPR"/>
    <property type="match status" value="5"/>
</dbReference>
<evidence type="ECO:0000313" key="6">
    <source>
        <dbReference type="Proteomes" id="UP000026960"/>
    </source>
</evidence>
<feature type="repeat" description="PPR" evidence="3">
    <location>
        <begin position="708"/>
        <end position="742"/>
    </location>
</feature>
<name>A0A0D3ESE4_9ORYZ</name>
<feature type="compositionally biased region" description="Polar residues" evidence="4">
    <location>
        <begin position="283"/>
        <end position="294"/>
    </location>
</feature>
<dbReference type="InterPro" id="IPR002885">
    <property type="entry name" value="PPR_rpt"/>
</dbReference>
<dbReference type="FunFam" id="1.25.40.10:FF:001393">
    <property type="entry name" value="Pentatricopeptide repeat-containing protein chloroplastic"/>
    <property type="match status" value="1"/>
</dbReference>